<evidence type="ECO:0000259" key="11">
    <source>
        <dbReference type="PROSITE" id="PS50249"/>
    </source>
</evidence>
<keyword evidence="6" id="KW-0736">Signalosome</keyword>
<dbReference type="GO" id="GO:0000338">
    <property type="term" value="P:protein deneddylation"/>
    <property type="evidence" value="ECO:0007669"/>
    <property type="project" value="UniProtKB-ARBA"/>
</dbReference>
<evidence type="ECO:0000256" key="6">
    <source>
        <dbReference type="ARBA" id="ARBA00022790"/>
    </source>
</evidence>
<evidence type="ECO:0000256" key="2">
    <source>
        <dbReference type="ARBA" id="ARBA00011098"/>
    </source>
</evidence>
<dbReference type="InterPro" id="IPR000555">
    <property type="entry name" value="JAMM/MPN+_dom"/>
</dbReference>
<organism evidence="12 13">
    <name type="scientific">Entomortierella parvispora</name>
    <dbReference type="NCBI Taxonomy" id="205924"/>
    <lineage>
        <taxon>Eukaryota</taxon>
        <taxon>Fungi</taxon>
        <taxon>Fungi incertae sedis</taxon>
        <taxon>Mucoromycota</taxon>
        <taxon>Mortierellomycotina</taxon>
        <taxon>Mortierellomycetes</taxon>
        <taxon>Mortierellales</taxon>
        <taxon>Mortierellaceae</taxon>
        <taxon>Entomortierella</taxon>
    </lineage>
</organism>
<dbReference type="CDD" id="cd08069">
    <property type="entry name" value="MPN_RPN11_CSN5"/>
    <property type="match status" value="1"/>
</dbReference>
<reference evidence="12" key="2">
    <citation type="journal article" date="2022" name="Microbiol. Resour. Announc.">
        <title>Whole-Genome Sequence of Entomortierella parvispora E1425, a Mucoromycotan Fungus Associated with Burkholderiaceae-Related Endosymbiotic Bacteria.</title>
        <authorList>
            <person name="Herlambang A."/>
            <person name="Guo Y."/>
            <person name="Takashima Y."/>
            <person name="Narisawa K."/>
            <person name="Ohta H."/>
            <person name="Nishizawa T."/>
        </authorList>
    </citation>
    <scope>NUCLEOTIDE SEQUENCE</scope>
    <source>
        <strain evidence="12">E1425</strain>
    </source>
</reference>
<feature type="compositionally biased region" description="Polar residues" evidence="10">
    <location>
        <begin position="346"/>
        <end position="358"/>
    </location>
</feature>
<evidence type="ECO:0000256" key="5">
    <source>
        <dbReference type="ARBA" id="ARBA00022723"/>
    </source>
</evidence>
<keyword evidence="8" id="KW-0862">Zinc</keyword>
<dbReference type="SUPFAM" id="SSF102712">
    <property type="entry name" value="JAB1/MPN domain"/>
    <property type="match status" value="1"/>
</dbReference>
<dbReference type="Gene3D" id="3.40.140.10">
    <property type="entry name" value="Cytidine Deaminase, domain 2"/>
    <property type="match status" value="1"/>
</dbReference>
<dbReference type="EMBL" id="BQFW01000014">
    <property type="protein sequence ID" value="GJJ78082.1"/>
    <property type="molecule type" value="Genomic_DNA"/>
</dbReference>
<dbReference type="PANTHER" id="PTHR10410">
    <property type="entry name" value="EUKARYOTIC TRANSLATION INITIATION FACTOR 3 -RELATED"/>
    <property type="match status" value="1"/>
</dbReference>
<evidence type="ECO:0000313" key="12">
    <source>
        <dbReference type="EMBL" id="GJJ78082.1"/>
    </source>
</evidence>
<protein>
    <recommendedName>
        <fullName evidence="3">COP9 signalosome complex subunit 5</fullName>
    </recommendedName>
</protein>
<comment type="caution">
    <text evidence="12">The sequence shown here is derived from an EMBL/GenBank/DDBJ whole genome shotgun (WGS) entry which is preliminary data.</text>
</comment>
<name>A0A9P3M1C2_9FUNG</name>
<dbReference type="GO" id="GO:0008237">
    <property type="term" value="F:metallopeptidase activity"/>
    <property type="evidence" value="ECO:0007669"/>
    <property type="project" value="UniProtKB-KW"/>
</dbReference>
<comment type="subunit">
    <text evidence="2">Component of the COP9 signalosome (CSN) complex.</text>
</comment>
<gene>
    <name evidence="12" type="ORF">EMPS_10441</name>
</gene>
<keyword evidence="7" id="KW-0378">Hydrolase</keyword>
<evidence type="ECO:0000256" key="8">
    <source>
        <dbReference type="ARBA" id="ARBA00022833"/>
    </source>
</evidence>
<evidence type="ECO:0000313" key="13">
    <source>
        <dbReference type="Proteomes" id="UP000827284"/>
    </source>
</evidence>
<dbReference type="InterPro" id="IPR037518">
    <property type="entry name" value="MPN"/>
</dbReference>
<evidence type="ECO:0000256" key="4">
    <source>
        <dbReference type="ARBA" id="ARBA00022670"/>
    </source>
</evidence>
<keyword evidence="9" id="KW-0482">Metalloprotease</keyword>
<proteinExistence type="inferred from homology"/>
<comment type="similarity">
    <text evidence="1">Belongs to the peptidase M67A family. CSN5 subfamily.</text>
</comment>
<feature type="region of interest" description="Disordered" evidence="10">
    <location>
        <begin position="281"/>
        <end position="321"/>
    </location>
</feature>
<dbReference type="SMART" id="SM00232">
    <property type="entry name" value="JAB_MPN"/>
    <property type="match status" value="1"/>
</dbReference>
<dbReference type="Pfam" id="PF18323">
    <property type="entry name" value="CSN5_C"/>
    <property type="match status" value="1"/>
</dbReference>
<dbReference type="GO" id="GO:0006508">
    <property type="term" value="P:proteolysis"/>
    <property type="evidence" value="ECO:0007669"/>
    <property type="project" value="UniProtKB-KW"/>
</dbReference>
<dbReference type="Proteomes" id="UP000827284">
    <property type="component" value="Unassembled WGS sequence"/>
</dbReference>
<keyword evidence="5" id="KW-0479">Metal-binding</keyword>
<evidence type="ECO:0000256" key="7">
    <source>
        <dbReference type="ARBA" id="ARBA00022801"/>
    </source>
</evidence>
<reference evidence="12" key="1">
    <citation type="submission" date="2021-11" db="EMBL/GenBank/DDBJ databases">
        <authorList>
            <person name="Herlambang A."/>
            <person name="Guo Y."/>
            <person name="Takashima Y."/>
            <person name="Nishizawa T."/>
        </authorList>
    </citation>
    <scope>NUCLEOTIDE SEQUENCE</scope>
    <source>
        <strain evidence="12">E1425</strain>
    </source>
</reference>
<dbReference type="AlphaFoldDB" id="A0A9P3M1C2"/>
<keyword evidence="13" id="KW-1185">Reference proteome</keyword>
<dbReference type="Pfam" id="PF01398">
    <property type="entry name" value="JAB"/>
    <property type="match status" value="1"/>
</dbReference>
<dbReference type="InterPro" id="IPR050242">
    <property type="entry name" value="JAMM_MPN+_peptidase_M67A"/>
</dbReference>
<evidence type="ECO:0000256" key="3">
    <source>
        <dbReference type="ARBA" id="ARBA00014880"/>
    </source>
</evidence>
<evidence type="ECO:0000256" key="10">
    <source>
        <dbReference type="SAM" id="MobiDB-lite"/>
    </source>
</evidence>
<feature type="compositionally biased region" description="Low complexity" evidence="10">
    <location>
        <begin position="362"/>
        <end position="378"/>
    </location>
</feature>
<dbReference type="InterPro" id="IPR040961">
    <property type="entry name" value="CSN5_C"/>
</dbReference>
<feature type="domain" description="MPN" evidence="11">
    <location>
        <begin position="55"/>
        <end position="192"/>
    </location>
</feature>
<dbReference type="FunFam" id="3.40.140.10:FF:000003">
    <property type="entry name" value="COP9 signalosome complex subunit 5"/>
    <property type="match status" value="1"/>
</dbReference>
<feature type="compositionally biased region" description="Basic and acidic residues" evidence="10">
    <location>
        <begin position="307"/>
        <end position="321"/>
    </location>
</feature>
<accession>A0A9P3M1C2</accession>
<evidence type="ECO:0000256" key="1">
    <source>
        <dbReference type="ARBA" id="ARBA00006008"/>
    </source>
</evidence>
<sequence length="378" mass="41701">MDAINARKNFEFINSIRSVNPETDKIFFYDEAEQKRILNESPAPWKKDPHYFTDVKISAVALIKMVMHARSGGSIEVMGVMQGKIQGNTIIIMDAFALPVEGTETRVNAQAEGYEYMVQYMTKIKEVGRLENAIGWYHSHPGYGCWLSGIDVNTQMQNQQFQDPWVAVVIDPNRTISAGKVEIGAFRTYPEGYKAPDEGPSEYQTIPLSKIEDFGVHCKQYYPLEISHFKSTLDTQLLDQLWNKYWVNTLSQSPLLSNREYAARQMSDLAEKLQMTASAASRVTPGGFGGPMGMGLPSSSGSKDKKKKQEESQLSKITRDSNKISVEATHGLISQVLKNVLFTANPHEQNQESSSVAGSQAHGGSALGVSAAGSSSTA</sequence>
<dbReference type="OrthoDB" id="605656at2759"/>
<evidence type="ECO:0000256" key="9">
    <source>
        <dbReference type="ARBA" id="ARBA00023049"/>
    </source>
</evidence>
<dbReference type="PROSITE" id="PS50249">
    <property type="entry name" value="MPN"/>
    <property type="match status" value="1"/>
</dbReference>
<keyword evidence="4" id="KW-0645">Protease</keyword>
<feature type="region of interest" description="Disordered" evidence="10">
    <location>
        <begin position="344"/>
        <end position="378"/>
    </location>
</feature>
<dbReference type="GO" id="GO:0046872">
    <property type="term" value="F:metal ion binding"/>
    <property type="evidence" value="ECO:0007669"/>
    <property type="project" value="UniProtKB-KW"/>
</dbReference>
<dbReference type="GO" id="GO:0008180">
    <property type="term" value="C:COP9 signalosome"/>
    <property type="evidence" value="ECO:0007669"/>
    <property type="project" value="UniProtKB-KW"/>
</dbReference>